<reference evidence="2" key="1">
    <citation type="submission" date="2014-07" db="EMBL/GenBank/DDBJ databases">
        <authorList>
            <person name="Martin A.A"/>
            <person name="De Silva N."/>
        </authorList>
    </citation>
    <scope>NUCLEOTIDE SEQUENCE</scope>
</reference>
<protein>
    <submittedName>
        <fullName evidence="3">Uncharacterized protein</fullName>
    </submittedName>
</protein>
<reference evidence="3" key="2">
    <citation type="submission" date="2015-08" db="UniProtKB">
        <authorList>
            <consortium name="WormBaseParasite"/>
        </authorList>
    </citation>
    <scope>IDENTIFICATION</scope>
</reference>
<name>A0A0K0G505_STRVS</name>
<keyword evidence="2" id="KW-1185">Reference proteome</keyword>
<evidence type="ECO:0000313" key="2">
    <source>
        <dbReference type="Proteomes" id="UP000035680"/>
    </source>
</evidence>
<feature type="compositionally biased region" description="Polar residues" evidence="1">
    <location>
        <begin position="70"/>
        <end position="83"/>
    </location>
</feature>
<organism evidence="2 3">
    <name type="scientific">Strongyloides venezuelensis</name>
    <name type="common">Threadworm</name>
    <dbReference type="NCBI Taxonomy" id="75913"/>
    <lineage>
        <taxon>Eukaryota</taxon>
        <taxon>Metazoa</taxon>
        <taxon>Ecdysozoa</taxon>
        <taxon>Nematoda</taxon>
        <taxon>Chromadorea</taxon>
        <taxon>Rhabditida</taxon>
        <taxon>Tylenchina</taxon>
        <taxon>Panagrolaimomorpha</taxon>
        <taxon>Strongyloidoidea</taxon>
        <taxon>Strongyloididae</taxon>
        <taxon>Strongyloides</taxon>
    </lineage>
</organism>
<sequence length="83" mass="9477">MSESLSTPQLPPDSDHDLNPETDKLKQQTLKRITLRQLSKTRPTNDSSDESKPPDDNHPRSDKCGRSHPTHSGFNTHHTYMEQ</sequence>
<dbReference type="WBParaSite" id="SVE_1981800.1">
    <property type="protein sequence ID" value="SVE_1981800.1"/>
    <property type="gene ID" value="SVE_1981800"/>
</dbReference>
<proteinExistence type="predicted"/>
<dbReference type="Proteomes" id="UP000035680">
    <property type="component" value="Unassembled WGS sequence"/>
</dbReference>
<feature type="region of interest" description="Disordered" evidence="1">
    <location>
        <begin position="1"/>
        <end position="83"/>
    </location>
</feature>
<feature type="compositionally biased region" description="Basic and acidic residues" evidence="1">
    <location>
        <begin position="13"/>
        <end position="26"/>
    </location>
</feature>
<evidence type="ECO:0000313" key="3">
    <source>
        <dbReference type="WBParaSite" id="SVE_1981800.1"/>
    </source>
</evidence>
<feature type="compositionally biased region" description="Basic and acidic residues" evidence="1">
    <location>
        <begin position="49"/>
        <end position="65"/>
    </location>
</feature>
<feature type="compositionally biased region" description="Polar residues" evidence="1">
    <location>
        <begin position="27"/>
        <end position="46"/>
    </location>
</feature>
<accession>A0A0K0G505</accession>
<evidence type="ECO:0000256" key="1">
    <source>
        <dbReference type="SAM" id="MobiDB-lite"/>
    </source>
</evidence>
<dbReference type="AlphaFoldDB" id="A0A0K0G505"/>